<dbReference type="KEGG" id="lgv:LCGL_0298"/>
<keyword evidence="5" id="KW-1185">Reference proteome</keyword>
<feature type="compositionally biased region" description="Polar residues" evidence="2">
    <location>
        <begin position="321"/>
        <end position="330"/>
    </location>
</feature>
<evidence type="ECO:0000313" key="5">
    <source>
        <dbReference type="Proteomes" id="UP000008520"/>
    </source>
</evidence>
<proteinExistence type="predicted"/>
<dbReference type="STRING" id="420890.LCGL_0298"/>
<feature type="compositionally biased region" description="Basic and acidic residues" evidence="2">
    <location>
        <begin position="348"/>
        <end position="383"/>
    </location>
</feature>
<dbReference type="HOGENOM" id="CLU_721183_0_0_9"/>
<gene>
    <name evidence="4" type="ordered locus">LCGL_0298</name>
</gene>
<dbReference type="EMBL" id="AP009333">
    <property type="protein sequence ID" value="BAK59758.1"/>
    <property type="molecule type" value="Genomic_DNA"/>
</dbReference>
<dbReference type="CDD" id="cd06577">
    <property type="entry name" value="PASTA_pknB"/>
    <property type="match status" value="1"/>
</dbReference>
<evidence type="ECO:0000256" key="1">
    <source>
        <dbReference type="SAM" id="Coils"/>
    </source>
</evidence>
<feature type="coiled-coil region" evidence="1">
    <location>
        <begin position="118"/>
        <end position="161"/>
    </location>
</feature>
<accession>F9VBQ7</accession>
<name>F9VBQ7_LACGL</name>
<dbReference type="InterPro" id="IPR005543">
    <property type="entry name" value="PASTA_dom"/>
</dbReference>
<dbReference type="PATRIC" id="fig|420890.5.peg.296"/>
<evidence type="ECO:0000313" key="4">
    <source>
        <dbReference type="EMBL" id="BAK59758.1"/>
    </source>
</evidence>
<evidence type="ECO:0000259" key="3">
    <source>
        <dbReference type="PROSITE" id="PS51178"/>
    </source>
</evidence>
<organism evidence="4 5">
    <name type="scientific">Lactococcus garvieae (strain Lg2)</name>
    <name type="common">Enterococcus seriolicida</name>
    <dbReference type="NCBI Taxonomy" id="420890"/>
    <lineage>
        <taxon>Bacteria</taxon>
        <taxon>Bacillati</taxon>
        <taxon>Bacillota</taxon>
        <taxon>Bacilli</taxon>
        <taxon>Lactobacillales</taxon>
        <taxon>Streptococcaceae</taxon>
        <taxon>Lactococcus</taxon>
    </lineage>
</organism>
<keyword evidence="1" id="KW-0175">Coiled coil</keyword>
<dbReference type="SMART" id="SM00740">
    <property type="entry name" value="PASTA"/>
    <property type="match status" value="1"/>
</dbReference>
<dbReference type="AlphaFoldDB" id="F9VBQ7"/>
<protein>
    <recommendedName>
        <fullName evidence="3">PASTA domain-containing protein</fullName>
    </recommendedName>
</protein>
<dbReference type="Proteomes" id="UP000008520">
    <property type="component" value="Chromosome"/>
</dbReference>
<evidence type="ECO:0000256" key="2">
    <source>
        <dbReference type="SAM" id="MobiDB-lite"/>
    </source>
</evidence>
<reference evidence="4 5" key="1">
    <citation type="journal article" date="2011" name="PLoS ONE">
        <title>Complete genome sequence and comparative analysis of the fish pathogen Lactococcus garvieae.</title>
        <authorList>
            <person name="Morita H."/>
            <person name="Toh H."/>
            <person name="Oshima K."/>
            <person name="Yoshizaki M."/>
            <person name="Kawanishi M."/>
            <person name="Nakaya K."/>
            <person name="Suzuki T."/>
            <person name="Miyauchi E."/>
            <person name="Ishii Y."/>
            <person name="Tanabe S."/>
            <person name="Murakami M."/>
            <person name="Hattori M."/>
        </authorList>
    </citation>
    <scope>NUCLEOTIDE SEQUENCE [LARGE SCALE GENOMIC DNA]</scope>
    <source>
        <strain evidence="4 5">Lg2</strain>
    </source>
</reference>
<feature type="region of interest" description="Disordered" evidence="2">
    <location>
        <begin position="312"/>
        <end position="383"/>
    </location>
</feature>
<dbReference type="PROSITE" id="PS51178">
    <property type="entry name" value="PASTA"/>
    <property type="match status" value="1"/>
</dbReference>
<feature type="domain" description="PASTA" evidence="3">
    <location>
        <begin position="282"/>
        <end position="348"/>
    </location>
</feature>
<sequence length="383" mass="43401">MLSLIFMRFLMKKNIFKKVVIVLTVLFSIIIITSGILGRQILFRDYPVFQSMSQKEIVETTNILPEDNDYIKKLKNNALDVYLSNASSELAEKLGENEKRVNSIVNGELPETQFSQNQEELQQALGASDEQMKQLSQTYENARLNRSIDQLQAETKTLKAEELPQFIQDANQLTQQTEKSIQSYIEDNNAVSKSTISASVQALNDANAILNNFTQFVNYTNNYTAISQLQFDKISTNNSLMTDFLPVFNKVNAYLSQKETVEARIKELTDFQQKVEKSEQLKNSSVELPNLKGQTLAAIRKQAGTNYKIEVDSNNEDKDTATVTQQNPDPSQYGRILKGETIKVQTQKKTEEKKASSDSAKKDKEKTETSKKEDTKAKKKGDE</sequence>